<dbReference type="Pfam" id="PF01347">
    <property type="entry name" value="Vitellogenin_N"/>
    <property type="match status" value="1"/>
</dbReference>
<dbReference type="InterPro" id="IPR015819">
    <property type="entry name" value="Lipid_transp_b-sht_shell"/>
</dbReference>
<evidence type="ECO:0000313" key="2">
    <source>
        <dbReference type="EMBL" id="MEQ2185595.1"/>
    </source>
</evidence>
<accession>A0ABV0PQ31</accession>
<dbReference type="EMBL" id="JAHRIO010081762">
    <property type="protein sequence ID" value="MEQ2185595.1"/>
    <property type="molecule type" value="Genomic_DNA"/>
</dbReference>
<sequence length="182" mass="20083">MTANRGFKKETFRYSCSHPPAMKVLLVLALAVALVDPVISEYSGIWPKEVFRPATKLTSALSAQFLTPVKFEYANGVIGKVQTVAFVDIKKTPLEPIKADYIHRGSLKYEFGTELLQTPIQLLRITNAEAQFIKEKVVAGELTSAEAAQAIMSSTHLVTADIEAIKLQEASRCLKASCFYFP</sequence>
<protein>
    <recommendedName>
        <fullName evidence="1">Vitellogenin domain-containing protein</fullName>
    </recommendedName>
</protein>
<feature type="domain" description="Vitellogenin" evidence="1">
    <location>
        <begin position="31"/>
        <end position="82"/>
    </location>
</feature>
<evidence type="ECO:0000259" key="1">
    <source>
        <dbReference type="Pfam" id="PF01347"/>
    </source>
</evidence>
<comment type="caution">
    <text evidence="2">The sequence shown here is derived from an EMBL/GenBank/DDBJ whole genome shotgun (WGS) entry which is preliminary data.</text>
</comment>
<name>A0ABV0PQ31_9TELE</name>
<dbReference type="InterPro" id="IPR001747">
    <property type="entry name" value="Vitellogenin_N"/>
</dbReference>
<keyword evidence="3" id="KW-1185">Reference proteome</keyword>
<dbReference type="SUPFAM" id="SSF56968">
    <property type="entry name" value="Lipovitellin-phosvitin complex, beta-sheet shell regions"/>
    <property type="match status" value="1"/>
</dbReference>
<reference evidence="2 3" key="1">
    <citation type="submission" date="2021-06" db="EMBL/GenBank/DDBJ databases">
        <authorList>
            <person name="Palmer J.M."/>
        </authorList>
    </citation>
    <scope>NUCLEOTIDE SEQUENCE [LARGE SCALE GENOMIC DNA]</scope>
    <source>
        <strain evidence="2 3">GA_2019</strain>
        <tissue evidence="2">Muscle</tissue>
    </source>
</reference>
<evidence type="ECO:0000313" key="3">
    <source>
        <dbReference type="Proteomes" id="UP001476798"/>
    </source>
</evidence>
<dbReference type="Proteomes" id="UP001476798">
    <property type="component" value="Unassembled WGS sequence"/>
</dbReference>
<organism evidence="2 3">
    <name type="scientific">Goodea atripinnis</name>
    <dbReference type="NCBI Taxonomy" id="208336"/>
    <lineage>
        <taxon>Eukaryota</taxon>
        <taxon>Metazoa</taxon>
        <taxon>Chordata</taxon>
        <taxon>Craniata</taxon>
        <taxon>Vertebrata</taxon>
        <taxon>Euteleostomi</taxon>
        <taxon>Actinopterygii</taxon>
        <taxon>Neopterygii</taxon>
        <taxon>Teleostei</taxon>
        <taxon>Neoteleostei</taxon>
        <taxon>Acanthomorphata</taxon>
        <taxon>Ovalentaria</taxon>
        <taxon>Atherinomorphae</taxon>
        <taxon>Cyprinodontiformes</taxon>
        <taxon>Goodeidae</taxon>
        <taxon>Goodea</taxon>
    </lineage>
</organism>
<gene>
    <name evidence="2" type="ORF">GOODEAATRI_019843</name>
</gene>
<proteinExistence type="predicted"/>